<dbReference type="SMART" id="SM00769">
    <property type="entry name" value="WHy"/>
    <property type="match status" value="1"/>
</dbReference>
<sequence>MSPARRLFLFAATAALAGGCAGMRPGYEQPSVMLDSFRALPSEGLSPRFAIGLRVVNPNPSPLPLRGMSYNVELEGHRLITGVAGDLSSVPAYGESIIEVQAGIDLLSGVRLFNDLLNDPRRDRFRYNLRARLDTGGLWRFLTLEEAGELSLAALRR</sequence>
<feature type="chain" id="PRO_5003941166" evidence="1">
    <location>
        <begin position="18"/>
        <end position="157"/>
    </location>
</feature>
<proteinExistence type="predicted"/>
<name>L0DXG1_THIND</name>
<dbReference type="eggNOG" id="COG5608">
    <property type="taxonomic scope" value="Bacteria"/>
</dbReference>
<dbReference type="InterPro" id="IPR004864">
    <property type="entry name" value="LEA_2"/>
</dbReference>
<dbReference type="GO" id="GO:0009269">
    <property type="term" value="P:response to desiccation"/>
    <property type="evidence" value="ECO:0007669"/>
    <property type="project" value="InterPro"/>
</dbReference>
<keyword evidence="3" id="KW-0449">Lipoprotein</keyword>
<dbReference type="OrthoDB" id="6196336at2"/>
<dbReference type="InterPro" id="IPR013990">
    <property type="entry name" value="WHy-dom"/>
</dbReference>
<dbReference type="KEGG" id="tni:TVNIR_2073"/>
<feature type="domain" description="Water stress and hypersensitive response" evidence="2">
    <location>
        <begin position="32"/>
        <end position="153"/>
    </location>
</feature>
<dbReference type="Pfam" id="PF03168">
    <property type="entry name" value="LEA_2"/>
    <property type="match status" value="1"/>
</dbReference>
<accession>L0DXG1</accession>
<dbReference type="Proteomes" id="UP000010809">
    <property type="component" value="Chromosome"/>
</dbReference>
<dbReference type="AlphaFoldDB" id="L0DXG1"/>
<reference evidence="3" key="1">
    <citation type="submission" date="2015-12" db="EMBL/GenBank/DDBJ databases">
        <authorList>
            <person name="Tikhonova T.V."/>
            <person name="Pavlov A.R."/>
            <person name="Beletsky A.V."/>
            <person name="Mardanov A.V."/>
            <person name="Sorokin D.Y."/>
            <person name="Ravin N.V."/>
            <person name="Popov V.O."/>
        </authorList>
    </citation>
    <scope>NUCLEOTIDE SEQUENCE</scope>
    <source>
        <strain evidence="3">DSM 14787</strain>
    </source>
</reference>
<dbReference type="HOGENOM" id="CLU_120005_2_0_6"/>
<dbReference type="EMBL" id="CP003989">
    <property type="protein sequence ID" value="AGA33733.1"/>
    <property type="molecule type" value="Genomic_DNA"/>
</dbReference>
<dbReference type="RefSeq" id="WP_015258858.1">
    <property type="nucleotide sequence ID" value="NC_019902.2"/>
</dbReference>
<feature type="signal peptide" evidence="1">
    <location>
        <begin position="1"/>
        <end position="17"/>
    </location>
</feature>
<gene>
    <name evidence="3" type="ordered locus">TVNIR_2073</name>
</gene>
<dbReference type="PROSITE" id="PS51257">
    <property type="entry name" value="PROKAR_LIPOPROTEIN"/>
    <property type="match status" value="1"/>
</dbReference>
<evidence type="ECO:0000256" key="1">
    <source>
        <dbReference type="SAM" id="SignalP"/>
    </source>
</evidence>
<organism evidence="3 4">
    <name type="scientific">Thioalkalivibrio nitratireducens (strain DSM 14787 / UNIQEM 213 / ALEN2)</name>
    <dbReference type="NCBI Taxonomy" id="1255043"/>
    <lineage>
        <taxon>Bacteria</taxon>
        <taxon>Pseudomonadati</taxon>
        <taxon>Pseudomonadota</taxon>
        <taxon>Gammaproteobacteria</taxon>
        <taxon>Chromatiales</taxon>
        <taxon>Ectothiorhodospiraceae</taxon>
        <taxon>Thioalkalivibrio</taxon>
    </lineage>
</organism>
<dbReference type="PATRIC" id="fig|1255043.3.peg.2095"/>
<evidence type="ECO:0000313" key="4">
    <source>
        <dbReference type="Proteomes" id="UP000010809"/>
    </source>
</evidence>
<keyword evidence="1" id="KW-0732">Signal</keyword>
<dbReference type="Gene3D" id="2.60.40.1820">
    <property type="match status" value="1"/>
</dbReference>
<keyword evidence="4" id="KW-1185">Reference proteome</keyword>
<protein>
    <submittedName>
        <fullName evidence="3">Lipoprotein</fullName>
    </submittedName>
</protein>
<evidence type="ECO:0000313" key="3">
    <source>
        <dbReference type="EMBL" id="AGA33733.1"/>
    </source>
</evidence>
<dbReference type="SUPFAM" id="SSF117070">
    <property type="entry name" value="LEA14-like"/>
    <property type="match status" value="1"/>
</dbReference>
<evidence type="ECO:0000259" key="2">
    <source>
        <dbReference type="SMART" id="SM00769"/>
    </source>
</evidence>